<evidence type="ECO:0000313" key="1">
    <source>
        <dbReference type="EMBL" id="GFM34050.1"/>
    </source>
</evidence>
<evidence type="ECO:0000313" key="2">
    <source>
        <dbReference type="Proteomes" id="UP000503840"/>
    </source>
</evidence>
<dbReference type="AlphaFoldDB" id="A0A7J0BK45"/>
<evidence type="ECO:0008006" key="3">
    <source>
        <dbReference type="Google" id="ProtNLM"/>
    </source>
</evidence>
<dbReference type="EMBL" id="BLVO01000013">
    <property type="protein sequence ID" value="GFM34050.1"/>
    <property type="molecule type" value="Genomic_DNA"/>
</dbReference>
<dbReference type="Gene3D" id="3.30.1380.10">
    <property type="match status" value="1"/>
</dbReference>
<dbReference type="Proteomes" id="UP000503840">
    <property type="component" value="Unassembled WGS sequence"/>
</dbReference>
<dbReference type="RefSeq" id="WP_174405679.1">
    <property type="nucleotide sequence ID" value="NZ_BLVO01000013.1"/>
</dbReference>
<keyword evidence="2" id="KW-1185">Reference proteome</keyword>
<sequence>MYTPEHFRIEELVGPEFHQANKARGAMMFMAFDQLALVTLDRLRKRYGPIVVNNWQAGGTFKESGLREMGTGTGAALSQHKFGRAFDCKFRNITPAEVWAELQAYPNLSCFEFIQRIEAGAGMTWFHFDTGGHDRYDMAIQVVSYRGDRAGLPVFVGREGIEVVL</sequence>
<dbReference type="SUPFAM" id="SSF55166">
    <property type="entry name" value="Hedgehog/DD-peptidase"/>
    <property type="match status" value="1"/>
</dbReference>
<proteinExistence type="predicted"/>
<comment type="caution">
    <text evidence="1">The sequence shown here is derived from an EMBL/GenBank/DDBJ whole genome shotgun (WGS) entry which is preliminary data.</text>
</comment>
<name>A0A7J0BK45_9BACT</name>
<accession>A0A7J0BK45</accession>
<organism evidence="1 2">
    <name type="scientific">Desulfovibrio subterraneus</name>
    <dbReference type="NCBI Taxonomy" id="2718620"/>
    <lineage>
        <taxon>Bacteria</taxon>
        <taxon>Pseudomonadati</taxon>
        <taxon>Thermodesulfobacteriota</taxon>
        <taxon>Desulfovibrionia</taxon>
        <taxon>Desulfovibrionales</taxon>
        <taxon>Desulfovibrionaceae</taxon>
        <taxon>Desulfovibrio</taxon>
    </lineage>
</organism>
<gene>
    <name evidence="1" type="ORF">DSM101010T_24150</name>
</gene>
<reference evidence="1 2" key="1">
    <citation type="submission" date="2020-05" db="EMBL/GenBank/DDBJ databases">
        <title>Draft genome sequence of Desulfovibrio sp. strain HN2T.</title>
        <authorList>
            <person name="Ueno A."/>
            <person name="Tamazawa S."/>
            <person name="Tamamura S."/>
            <person name="Murakami T."/>
            <person name="Kiyama T."/>
            <person name="Inomata H."/>
            <person name="Amano Y."/>
            <person name="Miyakawa K."/>
            <person name="Tamaki H."/>
            <person name="Naganuma T."/>
            <person name="Kaneko K."/>
        </authorList>
    </citation>
    <scope>NUCLEOTIDE SEQUENCE [LARGE SCALE GENOMIC DNA]</scope>
    <source>
        <strain evidence="1 2">HN2</strain>
    </source>
</reference>
<dbReference type="InterPro" id="IPR009045">
    <property type="entry name" value="Zn_M74/Hedgehog-like"/>
</dbReference>
<protein>
    <recommendedName>
        <fullName evidence="3">Peptidase M15A C-terminal domain-containing protein</fullName>
    </recommendedName>
</protein>